<accession>A0A6C0I215</accession>
<reference evidence="1" key="1">
    <citation type="journal article" date="2020" name="Nature">
        <title>Giant virus diversity and host interactions through global metagenomics.</title>
        <authorList>
            <person name="Schulz F."/>
            <person name="Roux S."/>
            <person name="Paez-Espino D."/>
            <person name="Jungbluth S."/>
            <person name="Walsh D.A."/>
            <person name="Denef V.J."/>
            <person name="McMahon K.D."/>
            <person name="Konstantinidis K.T."/>
            <person name="Eloe-Fadrosh E.A."/>
            <person name="Kyrpides N.C."/>
            <person name="Woyke T."/>
        </authorList>
    </citation>
    <scope>NUCLEOTIDE SEQUENCE</scope>
    <source>
        <strain evidence="1">GVMAG-M-3300023184-186</strain>
    </source>
</reference>
<proteinExistence type="predicted"/>
<protein>
    <submittedName>
        <fullName evidence="1">Uncharacterized protein</fullName>
    </submittedName>
</protein>
<dbReference type="EMBL" id="MN740067">
    <property type="protein sequence ID" value="QHT86386.1"/>
    <property type="molecule type" value="Genomic_DNA"/>
</dbReference>
<dbReference type="AlphaFoldDB" id="A0A6C0I215"/>
<sequence length="232" mass="27373">MDKLQDANIDRINISRLINLTKREKYFLKNAIYCNGCCKKSYNYYGNVENVQSYLQENLVGENDDKFIKILIKIINKVGKCYPNKNHIWISIRANNSYIWKNARWHWDGNYYDHKYDNDHKYEIHSKFIATLCGPQTFGINATQSDKEYYKILREQKFAGIITEEEFGQKLADQFSPKKININYSIIKVGKNNNSDECRQIHSEPVNIIPDKRRVFISILYGSEEEISSMNK</sequence>
<evidence type="ECO:0000313" key="1">
    <source>
        <dbReference type="EMBL" id="QHT86386.1"/>
    </source>
</evidence>
<name>A0A6C0I215_9ZZZZ</name>
<organism evidence="1">
    <name type="scientific">viral metagenome</name>
    <dbReference type="NCBI Taxonomy" id="1070528"/>
    <lineage>
        <taxon>unclassified sequences</taxon>
        <taxon>metagenomes</taxon>
        <taxon>organismal metagenomes</taxon>
    </lineage>
</organism>